<organism evidence="6 7">
    <name type="scientific">Rhizobium setariae</name>
    <dbReference type="NCBI Taxonomy" id="2801340"/>
    <lineage>
        <taxon>Bacteria</taxon>
        <taxon>Pseudomonadati</taxon>
        <taxon>Pseudomonadota</taxon>
        <taxon>Alphaproteobacteria</taxon>
        <taxon>Hyphomicrobiales</taxon>
        <taxon>Rhizobiaceae</taxon>
        <taxon>Rhizobium/Agrobacterium group</taxon>
        <taxon>Rhizobium</taxon>
    </lineage>
</organism>
<dbReference type="GO" id="GO:0005509">
    <property type="term" value="F:calcium ion binding"/>
    <property type="evidence" value="ECO:0007669"/>
    <property type="project" value="InterPro"/>
</dbReference>
<comment type="subcellular location">
    <subcellularLocation>
        <location evidence="2">Secreted</location>
    </subcellularLocation>
</comment>
<evidence type="ECO:0000256" key="4">
    <source>
        <dbReference type="ARBA" id="ARBA00022737"/>
    </source>
</evidence>
<sequence>MAIFIRSGNTEFDIEESGETYILGTSFTRIVTNANGIFIGDGFTDNTLIVRGEILQSGNGFAAIWADGTDTTIRIAATGSIKGFIGIASANTEPSSDLDIFNDGTIEGSNFAIQTQDSTETVINHGEILGRIDLGSGKDLFDNRGGKVDHRIGGGTGDDTLIVDRAATKLFENGGSAGYDTVRSTVTYTLSANVERLVLLGSRDIDGNGTADGDDLFGNGGDNVLRGKAGVDDVSGKKGNDILFGGFDSDTFHFSTGDGRDVIADFTDGSDRIDVSHWNAIAGFNDLINNHAHQQGNDVLIEAGSDSLLIKNIAKTDLDAMDFIFI</sequence>
<dbReference type="InterPro" id="IPR013858">
    <property type="entry name" value="Peptidase_M10B_C"/>
</dbReference>
<dbReference type="InterPro" id="IPR011049">
    <property type="entry name" value="Serralysin-like_metalloprot_C"/>
</dbReference>
<dbReference type="InterPro" id="IPR001343">
    <property type="entry name" value="Hemolysn_Ca-bd"/>
</dbReference>
<evidence type="ECO:0000256" key="2">
    <source>
        <dbReference type="ARBA" id="ARBA00004613"/>
    </source>
</evidence>
<comment type="cofactor">
    <cofactor evidence="1">
        <name>Ca(2+)</name>
        <dbReference type="ChEBI" id="CHEBI:29108"/>
    </cofactor>
</comment>
<dbReference type="RefSeq" id="WP_201653026.1">
    <property type="nucleotide sequence ID" value="NZ_JAEQNC010000002.1"/>
</dbReference>
<dbReference type="Pfam" id="PF08548">
    <property type="entry name" value="Peptidase_M10_C"/>
    <property type="match status" value="1"/>
</dbReference>
<dbReference type="PRINTS" id="PR00313">
    <property type="entry name" value="CABNDNGRPT"/>
</dbReference>
<name>A0A936YMU0_9HYPH</name>
<dbReference type="EMBL" id="JAEQNC010000002">
    <property type="protein sequence ID" value="MBL0371029.1"/>
    <property type="molecule type" value="Genomic_DNA"/>
</dbReference>
<keyword evidence="3" id="KW-0964">Secreted</keyword>
<accession>A0A936YMU0</accession>
<dbReference type="GO" id="GO:0005615">
    <property type="term" value="C:extracellular space"/>
    <property type="evidence" value="ECO:0007669"/>
    <property type="project" value="InterPro"/>
</dbReference>
<dbReference type="SUPFAM" id="SSF51120">
    <property type="entry name" value="beta-Roll"/>
    <property type="match status" value="1"/>
</dbReference>
<gene>
    <name evidence="6" type="ORF">JJB09_03220</name>
</gene>
<evidence type="ECO:0000313" key="7">
    <source>
        <dbReference type="Proteomes" id="UP000633219"/>
    </source>
</evidence>
<evidence type="ECO:0000259" key="5">
    <source>
        <dbReference type="Pfam" id="PF08548"/>
    </source>
</evidence>
<evidence type="ECO:0000256" key="1">
    <source>
        <dbReference type="ARBA" id="ARBA00001913"/>
    </source>
</evidence>
<dbReference type="Proteomes" id="UP000633219">
    <property type="component" value="Unassembled WGS sequence"/>
</dbReference>
<proteinExistence type="predicted"/>
<dbReference type="AlphaFoldDB" id="A0A936YMU0"/>
<comment type="caution">
    <text evidence="6">The sequence shown here is derived from an EMBL/GenBank/DDBJ whole genome shotgun (WGS) entry which is preliminary data.</text>
</comment>
<protein>
    <recommendedName>
        <fullName evidence="5">Peptidase M10 serralysin C-terminal domain-containing protein</fullName>
    </recommendedName>
</protein>
<keyword evidence="7" id="KW-1185">Reference proteome</keyword>
<keyword evidence="4" id="KW-0677">Repeat</keyword>
<feature type="domain" description="Peptidase M10 serralysin C-terminal" evidence="5">
    <location>
        <begin position="154"/>
        <end position="281"/>
    </location>
</feature>
<evidence type="ECO:0000313" key="6">
    <source>
        <dbReference type="EMBL" id="MBL0371029.1"/>
    </source>
</evidence>
<evidence type="ECO:0000256" key="3">
    <source>
        <dbReference type="ARBA" id="ARBA00022525"/>
    </source>
</evidence>
<dbReference type="Gene3D" id="2.150.10.10">
    <property type="entry name" value="Serralysin-like metalloprotease, C-terminal"/>
    <property type="match status" value="1"/>
</dbReference>
<reference evidence="6" key="1">
    <citation type="submission" date="2021-01" db="EMBL/GenBank/DDBJ databases">
        <title>Rhizobium sp. strain KVB221 16S ribosomal RNA gene Genome sequencing and assembly.</title>
        <authorList>
            <person name="Kang M."/>
        </authorList>
    </citation>
    <scope>NUCLEOTIDE SEQUENCE</scope>
    <source>
        <strain evidence="6">KVB221</strain>
    </source>
</reference>
<dbReference type="Pfam" id="PF00353">
    <property type="entry name" value="HemolysinCabind"/>
    <property type="match status" value="1"/>
</dbReference>